<evidence type="ECO:0000313" key="3">
    <source>
        <dbReference type="Proteomes" id="UP000460435"/>
    </source>
</evidence>
<dbReference type="CDD" id="cd00158">
    <property type="entry name" value="RHOD"/>
    <property type="match status" value="1"/>
</dbReference>
<proteinExistence type="predicted"/>
<organism evidence="2 3">
    <name type="scientific">Phytoactinopolyspora mesophila</name>
    <dbReference type="NCBI Taxonomy" id="2650750"/>
    <lineage>
        <taxon>Bacteria</taxon>
        <taxon>Bacillati</taxon>
        <taxon>Actinomycetota</taxon>
        <taxon>Actinomycetes</taxon>
        <taxon>Jiangellales</taxon>
        <taxon>Jiangellaceae</taxon>
        <taxon>Phytoactinopolyspora</taxon>
    </lineage>
</organism>
<dbReference type="InterPro" id="IPR001763">
    <property type="entry name" value="Rhodanese-like_dom"/>
</dbReference>
<comment type="caution">
    <text evidence="2">The sequence shown here is derived from an EMBL/GenBank/DDBJ whole genome shotgun (WGS) entry which is preliminary data.</text>
</comment>
<protein>
    <submittedName>
        <fullName evidence="2">Rhodanese-like domain-containing protein</fullName>
    </submittedName>
</protein>
<evidence type="ECO:0000259" key="1">
    <source>
        <dbReference type="PROSITE" id="PS50206"/>
    </source>
</evidence>
<dbReference type="RefSeq" id="WP_162448682.1">
    <property type="nucleotide sequence ID" value="NZ_WLZY01000001.1"/>
</dbReference>
<dbReference type="InterPro" id="IPR050229">
    <property type="entry name" value="GlpE_sulfurtransferase"/>
</dbReference>
<reference evidence="2 3" key="1">
    <citation type="submission" date="2019-11" db="EMBL/GenBank/DDBJ databases">
        <authorList>
            <person name="Li X.-J."/>
            <person name="Feng X.-M."/>
        </authorList>
    </citation>
    <scope>NUCLEOTIDE SEQUENCE [LARGE SCALE GENOMIC DNA]</scope>
    <source>
        <strain evidence="2 3">XMNu-373</strain>
    </source>
</reference>
<dbReference type="PANTHER" id="PTHR43031">
    <property type="entry name" value="FAD-DEPENDENT OXIDOREDUCTASE"/>
    <property type="match status" value="1"/>
</dbReference>
<keyword evidence="3" id="KW-1185">Reference proteome</keyword>
<sequence length="107" mass="11415">MNVAEVSVNDIPEDAPLVDVREDAEWQAGHAPNAVHVPMSQLPARLEDIPDDAPLYIICKVGGRSAQVAAWLNSMGREAVNVADGMASWADAGKPMVSETEHPPFVA</sequence>
<dbReference type="PROSITE" id="PS50206">
    <property type="entry name" value="RHODANESE_3"/>
    <property type="match status" value="1"/>
</dbReference>
<dbReference type="Proteomes" id="UP000460435">
    <property type="component" value="Unassembled WGS sequence"/>
</dbReference>
<dbReference type="PANTHER" id="PTHR43031:SF1">
    <property type="entry name" value="PYRIDINE NUCLEOTIDE-DISULPHIDE OXIDOREDUCTASE"/>
    <property type="match status" value="1"/>
</dbReference>
<dbReference type="SUPFAM" id="SSF52821">
    <property type="entry name" value="Rhodanese/Cell cycle control phosphatase"/>
    <property type="match status" value="1"/>
</dbReference>
<dbReference type="SMART" id="SM00450">
    <property type="entry name" value="RHOD"/>
    <property type="match status" value="1"/>
</dbReference>
<dbReference type="InterPro" id="IPR036873">
    <property type="entry name" value="Rhodanese-like_dom_sf"/>
</dbReference>
<dbReference type="EMBL" id="WLZY01000001">
    <property type="protein sequence ID" value="NDL56038.1"/>
    <property type="molecule type" value="Genomic_DNA"/>
</dbReference>
<dbReference type="Gene3D" id="3.40.250.10">
    <property type="entry name" value="Rhodanese-like domain"/>
    <property type="match status" value="1"/>
</dbReference>
<evidence type="ECO:0000313" key="2">
    <source>
        <dbReference type="EMBL" id="NDL56038.1"/>
    </source>
</evidence>
<accession>A0A7K3M0R4</accession>
<gene>
    <name evidence="2" type="ORF">F7O44_03015</name>
</gene>
<feature type="domain" description="Rhodanese" evidence="1">
    <location>
        <begin position="11"/>
        <end position="98"/>
    </location>
</feature>
<dbReference type="Pfam" id="PF00581">
    <property type="entry name" value="Rhodanese"/>
    <property type="match status" value="1"/>
</dbReference>
<dbReference type="AlphaFoldDB" id="A0A7K3M0R4"/>
<name>A0A7K3M0R4_9ACTN</name>